<feature type="domain" description="RING-type" evidence="15">
    <location>
        <begin position="170"/>
        <end position="212"/>
    </location>
</feature>
<feature type="region of interest" description="Disordered" evidence="13">
    <location>
        <begin position="37"/>
        <end position="56"/>
    </location>
</feature>
<keyword evidence="9 14" id="KW-1133">Transmembrane helix</keyword>
<evidence type="ECO:0000256" key="12">
    <source>
        <dbReference type="PROSITE-ProRule" id="PRU00175"/>
    </source>
</evidence>
<evidence type="ECO:0000256" key="10">
    <source>
        <dbReference type="ARBA" id="ARBA00023136"/>
    </source>
</evidence>
<evidence type="ECO:0000256" key="1">
    <source>
        <dbReference type="ARBA" id="ARBA00000900"/>
    </source>
</evidence>
<organism evidence="16 17">
    <name type="scientific">Ziziphus jujuba var. spinosa</name>
    <dbReference type="NCBI Taxonomy" id="714518"/>
    <lineage>
        <taxon>Eukaryota</taxon>
        <taxon>Viridiplantae</taxon>
        <taxon>Streptophyta</taxon>
        <taxon>Embryophyta</taxon>
        <taxon>Tracheophyta</taxon>
        <taxon>Spermatophyta</taxon>
        <taxon>Magnoliopsida</taxon>
        <taxon>eudicotyledons</taxon>
        <taxon>Gunneridae</taxon>
        <taxon>Pentapetalae</taxon>
        <taxon>rosids</taxon>
        <taxon>fabids</taxon>
        <taxon>Rosales</taxon>
        <taxon>Rhamnaceae</taxon>
        <taxon>Paliureae</taxon>
        <taxon>Ziziphus</taxon>
    </lineage>
</organism>
<dbReference type="SMART" id="SM00184">
    <property type="entry name" value="RING"/>
    <property type="match status" value="1"/>
</dbReference>
<comment type="subcellular location">
    <subcellularLocation>
        <location evidence="2">Membrane</location>
        <topology evidence="2">Single-pass membrane protein</topology>
    </subcellularLocation>
</comment>
<accession>A0A978UJ38</accession>
<keyword evidence="7" id="KW-0833">Ubl conjugation pathway</keyword>
<feature type="compositionally biased region" description="Basic and acidic residues" evidence="13">
    <location>
        <begin position="441"/>
        <end position="471"/>
    </location>
</feature>
<reference evidence="16" key="1">
    <citation type="journal article" date="2021" name="Front. Plant Sci.">
        <title>Chromosome-Scale Genome Assembly for Chinese Sour Jujube and Insights Into Its Genome Evolution and Domestication Signature.</title>
        <authorList>
            <person name="Shen L.-Y."/>
            <person name="Luo H."/>
            <person name="Wang X.-L."/>
            <person name="Wang X.-M."/>
            <person name="Qiu X.-J."/>
            <person name="Liu H."/>
            <person name="Zhou S.-S."/>
            <person name="Jia K.-H."/>
            <person name="Nie S."/>
            <person name="Bao Y.-T."/>
            <person name="Zhang R.-G."/>
            <person name="Yun Q.-Z."/>
            <person name="Chai Y.-H."/>
            <person name="Lu J.-Y."/>
            <person name="Li Y."/>
            <person name="Zhao S.-W."/>
            <person name="Mao J.-F."/>
            <person name="Jia S.-G."/>
            <person name="Mao Y.-M."/>
        </authorList>
    </citation>
    <scope>NUCLEOTIDE SEQUENCE</scope>
    <source>
        <strain evidence="16">AT0</strain>
        <tissue evidence="16">Leaf</tissue>
    </source>
</reference>
<gene>
    <name evidence="16" type="ORF">FEM48_Zijuj11G0131000</name>
</gene>
<dbReference type="GO" id="GO:0016020">
    <property type="term" value="C:membrane"/>
    <property type="evidence" value="ECO:0007669"/>
    <property type="project" value="UniProtKB-SubCell"/>
</dbReference>
<proteinExistence type="inferred from homology"/>
<evidence type="ECO:0000256" key="7">
    <source>
        <dbReference type="ARBA" id="ARBA00022786"/>
    </source>
</evidence>
<dbReference type="Pfam" id="PF13639">
    <property type="entry name" value="zf-RING_2"/>
    <property type="match status" value="1"/>
</dbReference>
<keyword evidence="4" id="KW-0808">Transferase</keyword>
<dbReference type="PROSITE" id="PS50089">
    <property type="entry name" value="ZF_RING_2"/>
    <property type="match status" value="1"/>
</dbReference>
<dbReference type="PANTHER" id="PTHR46905">
    <property type="entry name" value="RING-H2 FINGER PROTEIN ATL78"/>
    <property type="match status" value="1"/>
</dbReference>
<name>A0A978UJ38_ZIZJJ</name>
<comment type="caution">
    <text evidence="16">The sequence shown here is derived from an EMBL/GenBank/DDBJ whole genome shotgun (WGS) entry which is preliminary data.</text>
</comment>
<dbReference type="InterPro" id="IPR013083">
    <property type="entry name" value="Znf_RING/FYVE/PHD"/>
</dbReference>
<dbReference type="EMBL" id="JAEACU010000011">
    <property type="protein sequence ID" value="KAH7514819.1"/>
    <property type="molecule type" value="Genomic_DNA"/>
</dbReference>
<dbReference type="GO" id="GO:0008270">
    <property type="term" value="F:zinc ion binding"/>
    <property type="evidence" value="ECO:0007669"/>
    <property type="project" value="UniProtKB-KW"/>
</dbReference>
<evidence type="ECO:0000256" key="9">
    <source>
        <dbReference type="ARBA" id="ARBA00022989"/>
    </source>
</evidence>
<dbReference type="InterPro" id="IPR001841">
    <property type="entry name" value="Znf_RING"/>
</dbReference>
<feature type="transmembrane region" description="Helical" evidence="14">
    <location>
        <begin position="69"/>
        <end position="90"/>
    </location>
</feature>
<dbReference type="PANTHER" id="PTHR46905:SF1">
    <property type="entry name" value="RING-TYPE E3 UBIQUITIN TRANSFERASE"/>
    <property type="match status" value="1"/>
</dbReference>
<keyword evidence="12" id="KW-0863">Zinc-finger</keyword>
<dbReference type="AlphaFoldDB" id="A0A978UJ38"/>
<dbReference type="GO" id="GO:0016567">
    <property type="term" value="P:protein ubiquitination"/>
    <property type="evidence" value="ECO:0007669"/>
    <property type="project" value="InterPro"/>
</dbReference>
<evidence type="ECO:0000256" key="2">
    <source>
        <dbReference type="ARBA" id="ARBA00004167"/>
    </source>
</evidence>
<evidence type="ECO:0000259" key="15">
    <source>
        <dbReference type="PROSITE" id="PS50089"/>
    </source>
</evidence>
<evidence type="ECO:0000313" key="16">
    <source>
        <dbReference type="EMBL" id="KAH7514819.1"/>
    </source>
</evidence>
<dbReference type="SUPFAM" id="SSF57850">
    <property type="entry name" value="RING/U-box"/>
    <property type="match status" value="1"/>
</dbReference>
<evidence type="ECO:0000313" key="17">
    <source>
        <dbReference type="Proteomes" id="UP000813462"/>
    </source>
</evidence>
<dbReference type="CDD" id="cd16461">
    <property type="entry name" value="RING-H2_EL5-like"/>
    <property type="match status" value="1"/>
</dbReference>
<sequence>MRTPPTVLPPPPSPSSSSAARAAIVVSAAATHIIHLSPPLTSSTTTPTTTSNEPPHQIRWRHYSGTKEFEANAALVLIILLCALICALALNASIRCFLRGGGSGGGSSGVSGRGGNNSGQVHYQHPRSIIELVEHQQKTNGGGGAPLESAPALVYSAGMKTKLAGVEAECVICLSEFVEGEEIRVLGWCKHGFHSQCIQEWFSSHSSCPTCRRSFRPPSPSRSSAVPERAPVVWFNSDAAGFPTFKIPLLLLAASSSVATAKRHRSVGPYSDETLKPHNHGNLRPPNGQSIWGIIVLCYCVHPQTKALTKAAFFFVFFFSFSFYKSYGSIFLQQRPIINLVALVDVTLQNVVYSILNVDRHDYEISMQFRYIANISVPLVEIADDDDVKMFIAENSVPSAGDRSPLSVELRPRVLNASDQFSSSVPAAQLTKLPRLVSSEARSDDTAQKKKLSEERAAQKKKLLEGSDRNG</sequence>
<keyword evidence="5 14" id="KW-0812">Transmembrane</keyword>
<evidence type="ECO:0000256" key="11">
    <source>
        <dbReference type="ARBA" id="ARBA00024209"/>
    </source>
</evidence>
<evidence type="ECO:0000256" key="6">
    <source>
        <dbReference type="ARBA" id="ARBA00022723"/>
    </source>
</evidence>
<comment type="similarity">
    <text evidence="11">Belongs to the RING-type zinc finger family. ATL subfamily.</text>
</comment>
<evidence type="ECO:0000256" key="5">
    <source>
        <dbReference type="ARBA" id="ARBA00022692"/>
    </source>
</evidence>
<dbReference type="Proteomes" id="UP000813462">
    <property type="component" value="Unassembled WGS sequence"/>
</dbReference>
<keyword evidence="10 14" id="KW-0472">Membrane</keyword>
<keyword evidence="8" id="KW-0862">Zinc</keyword>
<dbReference type="Gene3D" id="3.30.40.10">
    <property type="entry name" value="Zinc/RING finger domain, C3HC4 (zinc finger)"/>
    <property type="match status" value="1"/>
</dbReference>
<evidence type="ECO:0000256" key="13">
    <source>
        <dbReference type="SAM" id="MobiDB-lite"/>
    </source>
</evidence>
<keyword evidence="6" id="KW-0479">Metal-binding</keyword>
<evidence type="ECO:0000256" key="8">
    <source>
        <dbReference type="ARBA" id="ARBA00022833"/>
    </source>
</evidence>
<comment type="catalytic activity">
    <reaction evidence="1">
        <text>S-ubiquitinyl-[E2 ubiquitin-conjugating enzyme]-L-cysteine + [acceptor protein]-L-lysine = [E2 ubiquitin-conjugating enzyme]-L-cysteine + N(6)-ubiquitinyl-[acceptor protein]-L-lysine.</text>
        <dbReference type="EC" id="2.3.2.27"/>
    </reaction>
</comment>
<evidence type="ECO:0000256" key="3">
    <source>
        <dbReference type="ARBA" id="ARBA00012483"/>
    </source>
</evidence>
<evidence type="ECO:0000256" key="4">
    <source>
        <dbReference type="ARBA" id="ARBA00022679"/>
    </source>
</evidence>
<evidence type="ECO:0000256" key="14">
    <source>
        <dbReference type="SAM" id="Phobius"/>
    </source>
</evidence>
<feature type="region of interest" description="Disordered" evidence="13">
    <location>
        <begin position="436"/>
        <end position="471"/>
    </location>
</feature>
<feature type="transmembrane region" description="Helical" evidence="14">
    <location>
        <begin position="307"/>
        <end position="324"/>
    </location>
</feature>
<feature type="compositionally biased region" description="Low complexity" evidence="13">
    <location>
        <begin position="37"/>
        <end position="51"/>
    </location>
</feature>
<dbReference type="EC" id="2.3.2.27" evidence="3"/>
<protein>
    <recommendedName>
        <fullName evidence="3">RING-type E3 ubiquitin transferase</fullName>
        <ecNumber evidence="3">2.3.2.27</ecNumber>
    </recommendedName>
</protein>
<dbReference type="GO" id="GO:0061630">
    <property type="term" value="F:ubiquitin protein ligase activity"/>
    <property type="evidence" value="ECO:0007669"/>
    <property type="project" value="UniProtKB-EC"/>
</dbReference>
<dbReference type="InterPro" id="IPR044602">
    <property type="entry name" value="ATL10/ATL72-79-like"/>
</dbReference>